<dbReference type="EMBL" id="CP010975">
    <property type="protein sequence ID" value="AKE53158.1"/>
    <property type="molecule type" value="Genomic_DNA"/>
</dbReference>
<evidence type="ECO:0000256" key="1">
    <source>
        <dbReference type="SAM" id="MobiDB-lite"/>
    </source>
</evidence>
<proteinExistence type="predicted"/>
<evidence type="ECO:0000313" key="3">
    <source>
        <dbReference type="Proteomes" id="UP000034071"/>
    </source>
</evidence>
<keyword evidence="3" id="KW-1185">Reference proteome</keyword>
<reference evidence="2 3" key="1">
    <citation type="submission" date="2015-02" db="EMBL/GenBank/DDBJ databases">
        <title>Complete genome sequence of Kangiella geojedonensis strain YCS-5T.</title>
        <authorList>
            <person name="Kim K.M."/>
        </authorList>
    </citation>
    <scope>NUCLEOTIDE SEQUENCE [LARGE SCALE GENOMIC DNA]</scope>
    <source>
        <strain evidence="2 3">YCS-5</strain>
    </source>
</reference>
<gene>
    <name evidence="2" type="ORF">TQ33_2236</name>
</gene>
<evidence type="ECO:0000313" key="2">
    <source>
        <dbReference type="EMBL" id="AKE53158.1"/>
    </source>
</evidence>
<accession>A0A0F6RDB7</accession>
<dbReference type="RefSeq" id="WP_046562136.1">
    <property type="nucleotide sequence ID" value="NZ_CP010975.1"/>
</dbReference>
<feature type="compositionally biased region" description="Polar residues" evidence="1">
    <location>
        <begin position="82"/>
        <end position="93"/>
    </location>
</feature>
<dbReference type="PROSITE" id="PS51257">
    <property type="entry name" value="PROKAR_LIPOPROTEIN"/>
    <property type="match status" value="1"/>
</dbReference>
<organism evidence="2 3">
    <name type="scientific">Kangiella geojedonensis</name>
    <dbReference type="NCBI Taxonomy" id="914150"/>
    <lineage>
        <taxon>Bacteria</taxon>
        <taxon>Pseudomonadati</taxon>
        <taxon>Pseudomonadota</taxon>
        <taxon>Gammaproteobacteria</taxon>
        <taxon>Kangiellales</taxon>
        <taxon>Kangiellaceae</taxon>
        <taxon>Kangiella</taxon>
    </lineage>
</organism>
<evidence type="ECO:0008006" key="4">
    <source>
        <dbReference type="Google" id="ProtNLM"/>
    </source>
</evidence>
<dbReference type="Proteomes" id="UP000034071">
    <property type="component" value="Chromosome"/>
</dbReference>
<dbReference type="KEGG" id="kge:TQ33_2236"/>
<dbReference type="HOGENOM" id="CLU_2395787_0_0_6"/>
<dbReference type="OrthoDB" id="6198663at2"/>
<sequence>MLKPLIITGLAFAFIGCASTSSHTVANTSEESKKIAKDEDGKPQYICQKTHQVGSNFKKLQCWTKEEYATKQQRDKEEVQRLQGSSMSAPETR</sequence>
<feature type="region of interest" description="Disordered" evidence="1">
    <location>
        <begin position="73"/>
        <end position="93"/>
    </location>
</feature>
<protein>
    <recommendedName>
        <fullName evidence="4">Lipoprotein</fullName>
    </recommendedName>
</protein>
<dbReference type="AlphaFoldDB" id="A0A0F6RDB7"/>
<name>A0A0F6RDB7_9GAMM</name>